<feature type="region of interest" description="Disordered" evidence="1">
    <location>
        <begin position="116"/>
        <end position="161"/>
    </location>
</feature>
<dbReference type="Proteomes" id="UP000289856">
    <property type="component" value="Chromosome"/>
</dbReference>
<sequence length="177" mass="19742">MAIKSFSERQNVYFTGKRRVKMLDAIKKQTDNVSEYIAHSVETKVALANHDIVLTEEGKFISTDSQADVFEKFMELQGMKGQYVRKDKILDLITESPDLHKKVSALFQNVVSYSSPVPAAPPNQQRRQYAPPVQDHTSDFDMPALDDLASDSTSSAEPIDPKEAAKSLLGAFKSFSI</sequence>
<dbReference type="AlphaFoldDB" id="A0A3T1CY18"/>
<gene>
    <name evidence="2" type="ORF">KCTCHS21_01350</name>
</gene>
<accession>A0A3T1CY18</accession>
<dbReference type="RefSeq" id="WP_130604670.1">
    <property type="nucleotide sequence ID" value="NZ_AP019400.1"/>
</dbReference>
<evidence type="ECO:0000313" key="2">
    <source>
        <dbReference type="EMBL" id="BBI30736.1"/>
    </source>
</evidence>
<reference evidence="2 3" key="1">
    <citation type="submission" date="2019-01" db="EMBL/GenBank/DDBJ databases">
        <title>Complete genome sequence of Cohnella hallensis HS21 isolated from Korean fir (Abies koreana) rhizospheric soil.</title>
        <authorList>
            <person name="Jiang L."/>
            <person name="Kang S.W."/>
            <person name="Kim S."/>
            <person name="Jung J."/>
            <person name="Kim C.Y."/>
            <person name="Kim D.H."/>
            <person name="Kim S.W."/>
            <person name="Lee J."/>
        </authorList>
    </citation>
    <scope>NUCLEOTIDE SEQUENCE [LARGE SCALE GENOMIC DNA]</scope>
    <source>
        <strain evidence="2 3">HS21</strain>
    </source>
</reference>
<dbReference type="EMBL" id="AP019400">
    <property type="protein sequence ID" value="BBI30736.1"/>
    <property type="molecule type" value="Genomic_DNA"/>
</dbReference>
<protein>
    <submittedName>
        <fullName evidence="2">Uncharacterized protein</fullName>
    </submittedName>
</protein>
<proteinExistence type="predicted"/>
<keyword evidence="3" id="KW-1185">Reference proteome</keyword>
<organism evidence="2 3">
    <name type="scientific">Cohnella abietis</name>
    <dbReference type="NCBI Taxonomy" id="2507935"/>
    <lineage>
        <taxon>Bacteria</taxon>
        <taxon>Bacillati</taxon>
        <taxon>Bacillota</taxon>
        <taxon>Bacilli</taxon>
        <taxon>Bacillales</taxon>
        <taxon>Paenibacillaceae</taxon>
        <taxon>Cohnella</taxon>
    </lineage>
</organism>
<evidence type="ECO:0000313" key="3">
    <source>
        <dbReference type="Proteomes" id="UP000289856"/>
    </source>
</evidence>
<name>A0A3T1CY18_9BACL</name>
<feature type="compositionally biased region" description="Low complexity" evidence="1">
    <location>
        <begin position="145"/>
        <end position="156"/>
    </location>
</feature>
<evidence type="ECO:0000256" key="1">
    <source>
        <dbReference type="SAM" id="MobiDB-lite"/>
    </source>
</evidence>
<dbReference type="KEGG" id="cohn:KCTCHS21_01350"/>